<dbReference type="EMBL" id="BOPD01000035">
    <property type="protein sequence ID" value="GIJ35725.1"/>
    <property type="molecule type" value="Genomic_DNA"/>
</dbReference>
<feature type="domain" description="HTH cro/C1-type" evidence="2">
    <location>
        <begin position="21"/>
        <end position="77"/>
    </location>
</feature>
<feature type="compositionally biased region" description="Basic and acidic residues" evidence="1">
    <location>
        <begin position="167"/>
        <end position="176"/>
    </location>
</feature>
<feature type="region of interest" description="Disordered" evidence="1">
    <location>
        <begin position="90"/>
        <end position="188"/>
    </location>
</feature>
<feature type="compositionally biased region" description="Low complexity" evidence="1">
    <location>
        <begin position="226"/>
        <end position="237"/>
    </location>
</feature>
<dbReference type="Pfam" id="PF13560">
    <property type="entry name" value="HTH_31"/>
    <property type="match status" value="1"/>
</dbReference>
<evidence type="ECO:0000259" key="2">
    <source>
        <dbReference type="SMART" id="SM00530"/>
    </source>
</evidence>
<accession>A0A9W5UW69</accession>
<evidence type="ECO:0000313" key="4">
    <source>
        <dbReference type="Proteomes" id="UP000607311"/>
    </source>
</evidence>
<comment type="caution">
    <text evidence="3">The sequence shown here is derived from an EMBL/GenBank/DDBJ whole genome shotgun (WGS) entry which is preliminary data.</text>
</comment>
<reference evidence="3" key="1">
    <citation type="submission" date="2021-01" db="EMBL/GenBank/DDBJ databases">
        <title>Whole genome shotgun sequence of Verrucosispora sediminis NBRC 107745.</title>
        <authorList>
            <person name="Komaki H."/>
            <person name="Tamura T."/>
        </authorList>
    </citation>
    <scope>NUCLEOTIDE SEQUENCE</scope>
    <source>
        <strain evidence="3">NBRC 107745</strain>
    </source>
</reference>
<feature type="region of interest" description="Disordered" evidence="1">
    <location>
        <begin position="220"/>
        <end position="242"/>
    </location>
</feature>
<dbReference type="InterPro" id="IPR001387">
    <property type="entry name" value="Cro/C1-type_HTH"/>
</dbReference>
<dbReference type="GO" id="GO:0003677">
    <property type="term" value="F:DNA binding"/>
    <property type="evidence" value="ECO:0007669"/>
    <property type="project" value="InterPro"/>
</dbReference>
<dbReference type="Proteomes" id="UP000607311">
    <property type="component" value="Unassembled WGS sequence"/>
</dbReference>
<proteinExistence type="predicted"/>
<dbReference type="InterPro" id="IPR021224">
    <property type="entry name" value="DUF2690"/>
</dbReference>
<dbReference type="OrthoDB" id="3688891at2"/>
<dbReference type="AlphaFoldDB" id="A0A9W5UW69"/>
<organism evidence="3 4">
    <name type="scientific">Micromonospora sediminimaris</name>
    <dbReference type="NCBI Taxonomy" id="547162"/>
    <lineage>
        <taxon>Bacteria</taxon>
        <taxon>Bacillati</taxon>
        <taxon>Actinomycetota</taxon>
        <taxon>Actinomycetes</taxon>
        <taxon>Micromonosporales</taxon>
        <taxon>Micromonosporaceae</taxon>
        <taxon>Micromonospora</taxon>
    </lineage>
</organism>
<dbReference type="Pfam" id="PF10901">
    <property type="entry name" value="DUF2690"/>
    <property type="match status" value="1"/>
</dbReference>
<dbReference type="InterPro" id="IPR010982">
    <property type="entry name" value="Lambda_DNA-bd_dom_sf"/>
</dbReference>
<gene>
    <name evidence="3" type="ORF">Vse01_48730</name>
</gene>
<dbReference type="CDD" id="cd00093">
    <property type="entry name" value="HTH_XRE"/>
    <property type="match status" value="1"/>
</dbReference>
<keyword evidence="4" id="KW-1185">Reference proteome</keyword>
<evidence type="ECO:0000313" key="3">
    <source>
        <dbReference type="EMBL" id="GIJ35725.1"/>
    </source>
</evidence>
<feature type="compositionally biased region" description="Low complexity" evidence="1">
    <location>
        <begin position="119"/>
        <end position="155"/>
    </location>
</feature>
<sequence length="372" mass="37788">MARAERPLDPTADPLQAFAADLRILRDKAGRPTYQALARRAHRSASSLSEAAGGRRLPTLDTTLAYVRALGGDEAEWTERWRVVAGHVTAEQGHAGPTGDHDGGSETRPATAPPAVGDSATAPPAVGGPVAVPSATVDSGAASPAAAGPAGVPPTTNSPVATPPAASREDGQKPHDPATPAGDTASSHSVGRTARAVLAGALVLAGLVAVPWLAGGFGKPEAGSNTPPAAEPTTVTVGVRDGADPKDAGCAADADVTTLESAAVLLDERVIGTVELRYSPACGASWPRFVPVPAVVEVPRPARIQLTVFDGDDAGRQADFAMDYAGISTFGNLLTSTRTCVWAQVQLSGQGWASPLARTGCWRGATQVRPIP</sequence>
<dbReference type="RefSeq" id="WP_139233074.1">
    <property type="nucleotide sequence ID" value="NZ_BOPD01000035.1"/>
</dbReference>
<evidence type="ECO:0000256" key="1">
    <source>
        <dbReference type="SAM" id="MobiDB-lite"/>
    </source>
</evidence>
<dbReference type="Gene3D" id="1.10.260.40">
    <property type="entry name" value="lambda repressor-like DNA-binding domains"/>
    <property type="match status" value="1"/>
</dbReference>
<name>A0A9W5UW69_9ACTN</name>
<dbReference type="SMART" id="SM00530">
    <property type="entry name" value="HTH_XRE"/>
    <property type="match status" value="1"/>
</dbReference>
<protein>
    <recommendedName>
        <fullName evidence="2">HTH cro/C1-type domain-containing protein</fullName>
    </recommendedName>
</protein>
<dbReference type="SUPFAM" id="SSF47413">
    <property type="entry name" value="lambda repressor-like DNA-binding domains"/>
    <property type="match status" value="1"/>
</dbReference>